<dbReference type="EMBL" id="PNBA02000012">
    <property type="protein sequence ID" value="KAG6406933.1"/>
    <property type="molecule type" value="Genomic_DNA"/>
</dbReference>
<gene>
    <name evidence="1" type="ORF">SASPL_134550</name>
</gene>
<dbReference type="AlphaFoldDB" id="A0A8X8ZJI7"/>
<proteinExistence type="predicted"/>
<organism evidence="1">
    <name type="scientific">Salvia splendens</name>
    <name type="common">Scarlet sage</name>
    <dbReference type="NCBI Taxonomy" id="180675"/>
    <lineage>
        <taxon>Eukaryota</taxon>
        <taxon>Viridiplantae</taxon>
        <taxon>Streptophyta</taxon>
        <taxon>Embryophyta</taxon>
        <taxon>Tracheophyta</taxon>
        <taxon>Spermatophyta</taxon>
        <taxon>Magnoliopsida</taxon>
        <taxon>eudicotyledons</taxon>
        <taxon>Gunneridae</taxon>
        <taxon>Pentapetalae</taxon>
        <taxon>asterids</taxon>
        <taxon>lamiids</taxon>
        <taxon>Lamiales</taxon>
        <taxon>Lamiaceae</taxon>
        <taxon>Nepetoideae</taxon>
        <taxon>Mentheae</taxon>
        <taxon>Salviinae</taxon>
        <taxon>Salvia</taxon>
        <taxon>Salvia subgen. Calosphace</taxon>
        <taxon>core Calosphace</taxon>
    </lineage>
</organism>
<accession>A0A8X8ZJI7</accession>
<reference evidence="1" key="1">
    <citation type="submission" date="2018-01" db="EMBL/GenBank/DDBJ databases">
        <authorList>
            <person name="Mao J.F."/>
        </authorList>
    </citation>
    <scope>NUCLEOTIDE SEQUENCE</scope>
    <source>
        <strain evidence="1">Huo1</strain>
        <tissue evidence="1">Leaf</tissue>
    </source>
</reference>
<reference evidence="1" key="2">
    <citation type="submission" date="2020-08" db="EMBL/GenBank/DDBJ databases">
        <title>Plant Genome Project.</title>
        <authorList>
            <person name="Zhang R.-G."/>
        </authorList>
    </citation>
    <scope>NUCLEOTIDE SEQUENCE</scope>
    <source>
        <strain evidence="1">Huo1</strain>
        <tissue evidence="1">Leaf</tissue>
    </source>
</reference>
<sequence>MGGIIERIWITNIATDGNHLVSHAKGKMVCFGEVLEILTTNVTSGVKQDAEISTCSNLNETCCSKESEISACGHTDDVKTVPFTPNEKELGEARSQDLIGWSLRKRKNNSPRNIENDALESDEKQRMRGGMYEWVFIDKALPFGIILSFLL</sequence>
<comment type="caution">
    <text evidence="1">The sequence shown here is derived from an EMBL/GenBank/DDBJ whole genome shotgun (WGS) entry which is preliminary data.</text>
</comment>
<evidence type="ECO:0000313" key="1">
    <source>
        <dbReference type="EMBL" id="KAG6406933.1"/>
    </source>
</evidence>
<protein>
    <submittedName>
        <fullName evidence="1">Uncharacterized protein</fullName>
    </submittedName>
</protein>
<dbReference type="Proteomes" id="UP000298416">
    <property type="component" value="Unassembled WGS sequence"/>
</dbReference>
<keyword evidence="2" id="KW-1185">Reference proteome</keyword>
<evidence type="ECO:0000313" key="2">
    <source>
        <dbReference type="Proteomes" id="UP000298416"/>
    </source>
</evidence>
<name>A0A8X8ZJI7_SALSN</name>